<reference evidence="1" key="1">
    <citation type="journal article" date="2015" name="Nature">
        <title>Complex archaea that bridge the gap between prokaryotes and eukaryotes.</title>
        <authorList>
            <person name="Spang A."/>
            <person name="Saw J.H."/>
            <person name="Jorgensen S.L."/>
            <person name="Zaremba-Niedzwiedzka K."/>
            <person name="Martijn J."/>
            <person name="Lind A.E."/>
            <person name="van Eijk R."/>
            <person name="Schleper C."/>
            <person name="Guy L."/>
            <person name="Ettema T.J."/>
        </authorList>
    </citation>
    <scope>NUCLEOTIDE SEQUENCE</scope>
</reference>
<dbReference type="AlphaFoldDB" id="A0A0F8WMD4"/>
<proteinExistence type="predicted"/>
<gene>
    <name evidence="1" type="ORF">LCGC14_3048450</name>
</gene>
<comment type="caution">
    <text evidence="1">The sequence shown here is derived from an EMBL/GenBank/DDBJ whole genome shotgun (WGS) entry which is preliminary data.</text>
</comment>
<dbReference type="Gene3D" id="2.10.50.10">
    <property type="entry name" value="Tumor Necrosis Factor Receptor, subunit A, domain 2"/>
    <property type="match status" value="1"/>
</dbReference>
<organism evidence="1">
    <name type="scientific">marine sediment metagenome</name>
    <dbReference type="NCBI Taxonomy" id="412755"/>
    <lineage>
        <taxon>unclassified sequences</taxon>
        <taxon>metagenomes</taxon>
        <taxon>ecological metagenomes</taxon>
    </lineage>
</organism>
<dbReference type="EMBL" id="LAZR01064177">
    <property type="protein sequence ID" value="KKK58037.1"/>
    <property type="molecule type" value="Genomic_DNA"/>
</dbReference>
<evidence type="ECO:0000313" key="1">
    <source>
        <dbReference type="EMBL" id="KKK58037.1"/>
    </source>
</evidence>
<sequence length="46" mass="4701">MPSMKCVSCGIGFFSPTGSDKCSKCSEKDSTSAESGHDSCGCGHSH</sequence>
<accession>A0A0F8WMD4</accession>
<name>A0A0F8WMD4_9ZZZZ</name>
<protein>
    <submittedName>
        <fullName evidence="1">Uncharacterized protein</fullName>
    </submittedName>
</protein>